<organism evidence="5">
    <name type="scientific">Ignisphaera aggregans</name>
    <dbReference type="NCBI Taxonomy" id="334771"/>
    <lineage>
        <taxon>Archaea</taxon>
        <taxon>Thermoproteota</taxon>
        <taxon>Thermoprotei</taxon>
        <taxon>Desulfurococcales</taxon>
        <taxon>Desulfurococcaceae</taxon>
        <taxon>Ignisphaera</taxon>
    </lineage>
</organism>
<dbReference type="CDD" id="cd03257">
    <property type="entry name" value="ABC_NikE_OppD_transporters"/>
    <property type="match status" value="1"/>
</dbReference>
<reference evidence="5" key="1">
    <citation type="journal article" date="2020" name="mSystems">
        <title>Genome- and Community-Level Interaction Insights into Carbon Utilization and Element Cycling Functions of Hydrothermarchaeota in Hydrothermal Sediment.</title>
        <authorList>
            <person name="Zhou Z."/>
            <person name="Liu Y."/>
            <person name="Xu W."/>
            <person name="Pan J."/>
            <person name="Luo Z.H."/>
            <person name="Li M."/>
        </authorList>
    </citation>
    <scope>NUCLEOTIDE SEQUENCE [LARGE SCALE GENOMIC DNA]</scope>
    <source>
        <strain evidence="5">SpSt-618</strain>
        <strain evidence="6">SpSt-657</strain>
    </source>
</reference>
<dbReference type="NCBIfam" id="TIGR01727">
    <property type="entry name" value="oligo_HPY"/>
    <property type="match status" value="1"/>
</dbReference>
<accession>A0A7J3I720</accession>
<dbReference type="SUPFAM" id="SSF52540">
    <property type="entry name" value="P-loop containing nucleoside triphosphate hydrolases"/>
    <property type="match status" value="1"/>
</dbReference>
<keyword evidence="1" id="KW-0813">Transport</keyword>
<dbReference type="EMBL" id="DTBZ01000014">
    <property type="protein sequence ID" value="HGQ17444.1"/>
    <property type="molecule type" value="Genomic_DNA"/>
</dbReference>
<dbReference type="Pfam" id="PF08352">
    <property type="entry name" value="oligo_HPY"/>
    <property type="match status" value="1"/>
</dbReference>
<dbReference type="InterPro" id="IPR027417">
    <property type="entry name" value="P-loop_NTPase"/>
</dbReference>
<dbReference type="FunFam" id="3.40.50.300:FF:000016">
    <property type="entry name" value="Oligopeptide ABC transporter ATP-binding component"/>
    <property type="match status" value="1"/>
</dbReference>
<dbReference type="AlphaFoldDB" id="A0A7J3I720"/>
<dbReference type="InterPro" id="IPR013563">
    <property type="entry name" value="Oligopep_ABC_C"/>
</dbReference>
<keyword evidence="2" id="KW-0547">Nucleotide-binding</keyword>
<evidence type="ECO:0000256" key="3">
    <source>
        <dbReference type="ARBA" id="ARBA00022840"/>
    </source>
</evidence>
<dbReference type="InterPro" id="IPR003593">
    <property type="entry name" value="AAA+_ATPase"/>
</dbReference>
<gene>
    <name evidence="5" type="ORF">ENT87_02460</name>
    <name evidence="6" type="ORF">ENU30_00475</name>
</gene>
<evidence type="ECO:0000313" key="5">
    <source>
        <dbReference type="EMBL" id="HGN36397.1"/>
    </source>
</evidence>
<feature type="domain" description="ABC transporter" evidence="4">
    <location>
        <begin position="8"/>
        <end position="260"/>
    </location>
</feature>
<dbReference type="InterPro" id="IPR003439">
    <property type="entry name" value="ABC_transporter-like_ATP-bd"/>
</dbReference>
<dbReference type="PANTHER" id="PTHR43067">
    <property type="entry name" value="OLIGOPEPTIDE/DIPEPTIDE ABC TRANSPORTER, ATPASE SUBUNIT"/>
    <property type="match status" value="1"/>
</dbReference>
<dbReference type="PROSITE" id="PS50893">
    <property type="entry name" value="ABC_TRANSPORTER_2"/>
    <property type="match status" value="1"/>
</dbReference>
<proteinExistence type="predicted"/>
<dbReference type="GO" id="GO:0005524">
    <property type="term" value="F:ATP binding"/>
    <property type="evidence" value="ECO:0007669"/>
    <property type="project" value="UniProtKB-KW"/>
</dbReference>
<comment type="caution">
    <text evidence="5">The sequence shown here is derived from an EMBL/GenBank/DDBJ whole genome shotgun (WGS) entry which is preliminary data.</text>
</comment>
<evidence type="ECO:0000256" key="1">
    <source>
        <dbReference type="ARBA" id="ARBA00022448"/>
    </source>
</evidence>
<evidence type="ECO:0000259" key="4">
    <source>
        <dbReference type="PROSITE" id="PS50893"/>
    </source>
</evidence>
<sequence length="326" mass="37222">MNTIKPLIEVRNLGVSYLNIKVISNIDFTVFKGEVFALVGESGCGKSTAANAILRILPEIASIDPTSIITYHKDDLNSLNLLAMDEQVFSREIRWREISMVFQGALNSLNPVIKIRDHFTETARAHGIKDRKWILDRARELLEAVKLDPDRVLNLYPIEMSGGMKQRTLIALALLLNPKFVILDEPTTALDVLIQREIISLLKDLKNKFNLTYMLITHDIALVADIADRIAIMYAGRIVEEADIYDIFYKPLHPYTQGLLMSVPKLGEFKEEIVTIPGMPPDYRNLPSGCKFHPRCPYAMDICRKEEPPIIKLDRERRIACWIHLR</sequence>
<dbReference type="SMART" id="SM00382">
    <property type="entry name" value="AAA"/>
    <property type="match status" value="1"/>
</dbReference>
<dbReference type="PANTHER" id="PTHR43067:SF3">
    <property type="entry name" value="MALTOSE ABC TRANSPORTER, ATP-BINDING PROTEIN"/>
    <property type="match status" value="1"/>
</dbReference>
<evidence type="ECO:0000313" key="6">
    <source>
        <dbReference type="EMBL" id="HGQ17444.1"/>
    </source>
</evidence>
<dbReference type="GO" id="GO:0015833">
    <property type="term" value="P:peptide transport"/>
    <property type="evidence" value="ECO:0007669"/>
    <property type="project" value="InterPro"/>
</dbReference>
<dbReference type="Pfam" id="PF00005">
    <property type="entry name" value="ABC_tran"/>
    <property type="match status" value="1"/>
</dbReference>
<dbReference type="GO" id="GO:0016887">
    <property type="term" value="F:ATP hydrolysis activity"/>
    <property type="evidence" value="ECO:0007669"/>
    <property type="project" value="InterPro"/>
</dbReference>
<dbReference type="Gene3D" id="3.40.50.300">
    <property type="entry name" value="P-loop containing nucleotide triphosphate hydrolases"/>
    <property type="match status" value="1"/>
</dbReference>
<protein>
    <submittedName>
        <fullName evidence="5">ABC transporter ATP-binding protein</fullName>
    </submittedName>
</protein>
<name>A0A7J3I720_9CREN</name>
<keyword evidence="3 5" id="KW-0067">ATP-binding</keyword>
<evidence type="ECO:0000256" key="2">
    <source>
        <dbReference type="ARBA" id="ARBA00022741"/>
    </source>
</evidence>
<dbReference type="EMBL" id="DTAI01000074">
    <property type="protein sequence ID" value="HGN36397.1"/>
    <property type="molecule type" value="Genomic_DNA"/>
</dbReference>